<protein>
    <submittedName>
        <fullName evidence="4">Hsp90 co-chaperone Cdc37-like</fullName>
    </submittedName>
</protein>
<dbReference type="InterPro" id="IPR036179">
    <property type="entry name" value="Ig-like_dom_sf"/>
</dbReference>
<reference evidence="4" key="1">
    <citation type="submission" date="2021-04" db="EMBL/GenBank/DDBJ databases">
        <authorList>
            <consortium name="Wellcome Sanger Institute Data Sharing"/>
        </authorList>
    </citation>
    <scope>NUCLEOTIDE SEQUENCE [LARGE SCALE GENOMIC DNA]</scope>
</reference>
<dbReference type="PANTHER" id="PTHR13771:SF9">
    <property type="entry name" value="INTERCELLULAR ADHESION MOLECULE 5"/>
    <property type="match status" value="1"/>
</dbReference>
<dbReference type="InterPro" id="IPR047012">
    <property type="entry name" value="ICAM_VCAM"/>
</dbReference>
<feature type="domain" description="Ig-like" evidence="3">
    <location>
        <begin position="1"/>
        <end position="70"/>
    </location>
</feature>
<evidence type="ECO:0000256" key="2">
    <source>
        <dbReference type="ARBA" id="ARBA00023319"/>
    </source>
</evidence>
<dbReference type="GO" id="GO:0005178">
    <property type="term" value="F:integrin binding"/>
    <property type="evidence" value="ECO:0007669"/>
    <property type="project" value="InterPro"/>
</dbReference>
<dbReference type="PANTHER" id="PTHR13771">
    <property type="entry name" value="INTERCELLULAR ADHESION MOLECULE"/>
    <property type="match status" value="1"/>
</dbReference>
<dbReference type="Proteomes" id="UP000472265">
    <property type="component" value="Chromosome 1"/>
</dbReference>
<accession>A0A671TQ61</accession>
<dbReference type="InterPro" id="IPR003598">
    <property type="entry name" value="Ig_sub2"/>
</dbReference>
<keyword evidence="2" id="KW-0393">Immunoglobulin domain</keyword>
<proteinExistence type="predicted"/>
<evidence type="ECO:0000313" key="4">
    <source>
        <dbReference type="Ensembl" id="ENSSAUP00010004114.1"/>
    </source>
</evidence>
<dbReference type="InterPro" id="IPR013151">
    <property type="entry name" value="Immunoglobulin_dom"/>
</dbReference>
<dbReference type="GeneTree" id="ENSGT00940000159005"/>
<dbReference type="InterPro" id="IPR013783">
    <property type="entry name" value="Ig-like_fold"/>
</dbReference>
<name>A0A671TQ61_SPAAU</name>
<dbReference type="SMART" id="SM00409">
    <property type="entry name" value="IG"/>
    <property type="match status" value="2"/>
</dbReference>
<dbReference type="FunFam" id="2.60.40.10:FF:000032">
    <property type="entry name" value="palladin isoform X1"/>
    <property type="match status" value="1"/>
</dbReference>
<sequence>MSEGQNITLKCSVQNVAPVENLRVTFYSGHRQLGQKRSNKKREKPESDTFELYFSPTKEDDGGEFRCEAELLLGPDGPQPPPVVKSQNFPATVFYEPYLSGASHPSPTVLTEGNPLQLNCSAVGNPSPTYTWTGPSGVSPTKSSILIIDSTTTEDKGQYTCFVHNNQGNVTVKFDVDVKREFEVLSCPVFYCYWKESHLTTILLSVVLSHISGSFILTHTGRKFIVTVSVFGIIWF</sequence>
<keyword evidence="5" id="KW-1185">Reference proteome</keyword>
<dbReference type="Gene3D" id="2.60.40.10">
    <property type="entry name" value="Immunoglobulins"/>
    <property type="match status" value="2"/>
</dbReference>
<evidence type="ECO:0000256" key="1">
    <source>
        <dbReference type="ARBA" id="ARBA00023157"/>
    </source>
</evidence>
<dbReference type="GO" id="GO:0007155">
    <property type="term" value="P:cell adhesion"/>
    <property type="evidence" value="ECO:0007669"/>
    <property type="project" value="InterPro"/>
</dbReference>
<dbReference type="Pfam" id="PF00047">
    <property type="entry name" value="ig"/>
    <property type="match status" value="1"/>
</dbReference>
<dbReference type="InterPro" id="IPR003599">
    <property type="entry name" value="Ig_sub"/>
</dbReference>
<dbReference type="Pfam" id="PF13927">
    <property type="entry name" value="Ig_3"/>
    <property type="match status" value="1"/>
</dbReference>
<dbReference type="AlphaFoldDB" id="A0A671TQ61"/>
<evidence type="ECO:0000313" key="5">
    <source>
        <dbReference type="Proteomes" id="UP000472265"/>
    </source>
</evidence>
<evidence type="ECO:0000259" key="3">
    <source>
        <dbReference type="PROSITE" id="PS50835"/>
    </source>
</evidence>
<dbReference type="SUPFAM" id="SSF48726">
    <property type="entry name" value="Immunoglobulin"/>
    <property type="match status" value="2"/>
</dbReference>
<keyword evidence="1" id="KW-1015">Disulfide bond</keyword>
<gene>
    <name evidence="4" type="primary">LOC115585020</name>
</gene>
<dbReference type="InterPro" id="IPR007110">
    <property type="entry name" value="Ig-like_dom"/>
</dbReference>
<dbReference type="Ensembl" id="ENSSAUT00010004441.1">
    <property type="protein sequence ID" value="ENSSAUP00010004114.1"/>
    <property type="gene ID" value="ENSSAUG00010002136.1"/>
</dbReference>
<dbReference type="SMART" id="SM00408">
    <property type="entry name" value="IGc2"/>
    <property type="match status" value="2"/>
</dbReference>
<reference evidence="4" key="2">
    <citation type="submission" date="2025-08" db="UniProtKB">
        <authorList>
            <consortium name="Ensembl"/>
        </authorList>
    </citation>
    <scope>IDENTIFICATION</scope>
</reference>
<reference evidence="4" key="3">
    <citation type="submission" date="2025-09" db="UniProtKB">
        <authorList>
            <consortium name="Ensembl"/>
        </authorList>
    </citation>
    <scope>IDENTIFICATION</scope>
</reference>
<dbReference type="PROSITE" id="PS50835">
    <property type="entry name" value="IG_LIKE"/>
    <property type="match status" value="2"/>
</dbReference>
<feature type="domain" description="Ig-like" evidence="3">
    <location>
        <begin position="97"/>
        <end position="177"/>
    </location>
</feature>
<organism evidence="4 5">
    <name type="scientific">Sparus aurata</name>
    <name type="common">Gilthead sea bream</name>
    <dbReference type="NCBI Taxonomy" id="8175"/>
    <lineage>
        <taxon>Eukaryota</taxon>
        <taxon>Metazoa</taxon>
        <taxon>Chordata</taxon>
        <taxon>Craniata</taxon>
        <taxon>Vertebrata</taxon>
        <taxon>Euteleostomi</taxon>
        <taxon>Actinopterygii</taxon>
        <taxon>Neopterygii</taxon>
        <taxon>Teleostei</taxon>
        <taxon>Neoteleostei</taxon>
        <taxon>Acanthomorphata</taxon>
        <taxon>Eupercaria</taxon>
        <taxon>Spariformes</taxon>
        <taxon>Sparidae</taxon>
        <taxon>Sparus</taxon>
    </lineage>
</organism>